<dbReference type="Proteomes" id="UP000321567">
    <property type="component" value="Unassembled WGS sequence"/>
</dbReference>
<keyword evidence="5" id="KW-1185">Reference proteome</keyword>
<dbReference type="EMBL" id="BJZO01000008">
    <property type="protein sequence ID" value="GEO80357.1"/>
    <property type="molecule type" value="Genomic_DNA"/>
</dbReference>
<dbReference type="GO" id="GO:0016020">
    <property type="term" value="C:membrane"/>
    <property type="evidence" value="ECO:0007669"/>
    <property type="project" value="UniProtKB-UniRule"/>
</dbReference>
<evidence type="ECO:0000256" key="2">
    <source>
        <dbReference type="SAM" id="SignalP"/>
    </source>
</evidence>
<dbReference type="RefSeq" id="WP_170244920.1">
    <property type="nucleotide sequence ID" value="NZ_BJZO01000008.1"/>
</dbReference>
<dbReference type="Gene3D" id="3.30.1330.60">
    <property type="entry name" value="OmpA-like domain"/>
    <property type="match status" value="1"/>
</dbReference>
<keyword evidence="1" id="KW-0472">Membrane</keyword>
<evidence type="ECO:0000256" key="1">
    <source>
        <dbReference type="PROSITE-ProRule" id="PRU00473"/>
    </source>
</evidence>
<dbReference type="InterPro" id="IPR036737">
    <property type="entry name" value="OmpA-like_sf"/>
</dbReference>
<dbReference type="AlphaFoldDB" id="A0A512H4J0"/>
<protein>
    <recommendedName>
        <fullName evidence="3">OmpA-like domain-containing protein</fullName>
    </recommendedName>
</protein>
<evidence type="ECO:0000313" key="5">
    <source>
        <dbReference type="Proteomes" id="UP000321567"/>
    </source>
</evidence>
<dbReference type="InterPro" id="IPR006665">
    <property type="entry name" value="OmpA-like"/>
</dbReference>
<dbReference type="PANTHER" id="PTHR30329:SF21">
    <property type="entry name" value="LIPOPROTEIN YIAD-RELATED"/>
    <property type="match status" value="1"/>
</dbReference>
<evidence type="ECO:0000259" key="3">
    <source>
        <dbReference type="PROSITE" id="PS51123"/>
    </source>
</evidence>
<name>A0A512H4J0_9PROT</name>
<dbReference type="PROSITE" id="PS51257">
    <property type="entry name" value="PROKAR_LIPOPROTEIN"/>
    <property type="match status" value="1"/>
</dbReference>
<dbReference type="PANTHER" id="PTHR30329">
    <property type="entry name" value="STATOR ELEMENT OF FLAGELLAR MOTOR COMPLEX"/>
    <property type="match status" value="1"/>
</dbReference>
<dbReference type="CDD" id="cd07185">
    <property type="entry name" value="OmpA_C-like"/>
    <property type="match status" value="1"/>
</dbReference>
<accession>A0A512H4J0</accession>
<dbReference type="Pfam" id="PF00691">
    <property type="entry name" value="OmpA"/>
    <property type="match status" value="1"/>
</dbReference>
<organism evidence="4 5">
    <name type="scientific">Pararhodospirillum oryzae</name>
    <dbReference type="NCBI Taxonomy" id="478448"/>
    <lineage>
        <taxon>Bacteria</taxon>
        <taxon>Pseudomonadati</taxon>
        <taxon>Pseudomonadota</taxon>
        <taxon>Alphaproteobacteria</taxon>
        <taxon>Rhodospirillales</taxon>
        <taxon>Rhodospirillaceae</taxon>
        <taxon>Pararhodospirillum</taxon>
    </lineage>
</organism>
<reference evidence="4 5" key="1">
    <citation type="submission" date="2019-07" db="EMBL/GenBank/DDBJ databases">
        <title>Whole genome shotgun sequence of Rhodospirillum oryzae NBRC 107573.</title>
        <authorList>
            <person name="Hosoyama A."/>
            <person name="Uohara A."/>
            <person name="Ohji S."/>
            <person name="Ichikawa N."/>
        </authorList>
    </citation>
    <scope>NUCLEOTIDE SEQUENCE [LARGE SCALE GENOMIC DNA]</scope>
    <source>
        <strain evidence="4 5">NBRC 107573</strain>
    </source>
</reference>
<dbReference type="InterPro" id="IPR050330">
    <property type="entry name" value="Bact_OuterMem_StrucFunc"/>
</dbReference>
<dbReference type="PROSITE" id="PS51123">
    <property type="entry name" value="OMPA_2"/>
    <property type="match status" value="1"/>
</dbReference>
<gene>
    <name evidence="4" type="ORF">ROR02_04880</name>
</gene>
<sequence length="297" mass="32050">MPFAKLLAFALAGLMLAGCETYGPMTHNMSAFDWGDTKPLEELTTAPRSGSAFTNALADGYQAMAQSELDKRDWRDQQRWARKGLLAAEGAVVHPELPDRWDLVRVNYAETRVDGTTYKDLYDRREDLMETFYACGTREKDPALSAQAQLGFDCLVEELDEGWETPAITECRDTFEAALARLKTYCGKTETGFVILFPTGSSELSLEARALVGTIARAAGTTRPVTLTGWADTVGNASANLALSARRVAAIKSALVAAGVPSQKISETARGNQDLPVTTGPNVANPSNRAVHIVVGS</sequence>
<evidence type="ECO:0000313" key="4">
    <source>
        <dbReference type="EMBL" id="GEO80357.1"/>
    </source>
</evidence>
<feature type="domain" description="OmpA-like" evidence="3">
    <location>
        <begin position="188"/>
        <end position="297"/>
    </location>
</feature>
<feature type="signal peptide" evidence="2">
    <location>
        <begin position="1"/>
        <end position="17"/>
    </location>
</feature>
<keyword evidence="2" id="KW-0732">Signal</keyword>
<proteinExistence type="predicted"/>
<dbReference type="SUPFAM" id="SSF103088">
    <property type="entry name" value="OmpA-like"/>
    <property type="match status" value="1"/>
</dbReference>
<comment type="caution">
    <text evidence="4">The sequence shown here is derived from an EMBL/GenBank/DDBJ whole genome shotgun (WGS) entry which is preliminary data.</text>
</comment>
<feature type="chain" id="PRO_5021887208" description="OmpA-like domain-containing protein" evidence="2">
    <location>
        <begin position="18"/>
        <end position="297"/>
    </location>
</feature>